<evidence type="ECO:0000313" key="4">
    <source>
        <dbReference type="EMBL" id="MFD1737930.1"/>
    </source>
</evidence>
<comment type="caution">
    <text evidence="4">The sequence shown here is derived from an EMBL/GenBank/DDBJ whole genome shotgun (WGS) entry which is preliminary data.</text>
</comment>
<feature type="domain" description="SHSP" evidence="3">
    <location>
        <begin position="30"/>
        <end position="143"/>
    </location>
</feature>
<dbReference type="SUPFAM" id="SSF49764">
    <property type="entry name" value="HSP20-like chaperones"/>
    <property type="match status" value="1"/>
</dbReference>
<dbReference type="EMBL" id="JBHUEM010000024">
    <property type="protein sequence ID" value="MFD1737930.1"/>
    <property type="molecule type" value="Genomic_DNA"/>
</dbReference>
<evidence type="ECO:0000256" key="2">
    <source>
        <dbReference type="RuleBase" id="RU003616"/>
    </source>
</evidence>
<reference evidence="5" key="1">
    <citation type="journal article" date="2019" name="Int. J. Syst. Evol. Microbiol.">
        <title>The Global Catalogue of Microorganisms (GCM) 10K type strain sequencing project: providing services to taxonomists for standard genome sequencing and annotation.</title>
        <authorList>
            <consortium name="The Broad Institute Genomics Platform"/>
            <consortium name="The Broad Institute Genome Sequencing Center for Infectious Disease"/>
            <person name="Wu L."/>
            <person name="Ma J."/>
        </authorList>
    </citation>
    <scope>NUCLEOTIDE SEQUENCE [LARGE SCALE GENOMIC DNA]</scope>
    <source>
        <strain evidence="5">CCUG 49339</strain>
    </source>
</reference>
<protein>
    <submittedName>
        <fullName evidence="4">Hsp20/alpha crystallin family protein</fullName>
    </submittedName>
</protein>
<name>A0ABW4LRY1_9BACI</name>
<accession>A0ABW4LRY1</accession>
<evidence type="ECO:0000256" key="1">
    <source>
        <dbReference type="PROSITE-ProRule" id="PRU00285"/>
    </source>
</evidence>
<dbReference type="RefSeq" id="WP_377929143.1">
    <property type="nucleotide sequence ID" value="NZ_JBHUEM010000024.1"/>
</dbReference>
<sequence length="146" mass="17318">MNHPFFKDFSNMKGQFQSFFGENFWKNFEGILQNQVTQYNIYQGNNELLVVFNIPGLNKLEDVHVFVNQNILEVDGNINLQFKDFKMIEEGIFQGRFKKEIELPYSVKSDRVDAFYQHGLLIIHLHRQIPDETKKNKVSIRQSEDE</sequence>
<organism evidence="4 5">
    <name type="scientific">Bacillus salitolerans</name>
    <dbReference type="NCBI Taxonomy" id="1437434"/>
    <lineage>
        <taxon>Bacteria</taxon>
        <taxon>Bacillati</taxon>
        <taxon>Bacillota</taxon>
        <taxon>Bacilli</taxon>
        <taxon>Bacillales</taxon>
        <taxon>Bacillaceae</taxon>
        <taxon>Bacillus</taxon>
    </lineage>
</organism>
<evidence type="ECO:0000313" key="5">
    <source>
        <dbReference type="Proteomes" id="UP001597214"/>
    </source>
</evidence>
<proteinExistence type="inferred from homology"/>
<dbReference type="InterPro" id="IPR008978">
    <property type="entry name" value="HSP20-like_chaperone"/>
</dbReference>
<dbReference type="Proteomes" id="UP001597214">
    <property type="component" value="Unassembled WGS sequence"/>
</dbReference>
<dbReference type="Pfam" id="PF00011">
    <property type="entry name" value="HSP20"/>
    <property type="match status" value="1"/>
</dbReference>
<dbReference type="CDD" id="cd06464">
    <property type="entry name" value="ACD_sHsps-like"/>
    <property type="match status" value="1"/>
</dbReference>
<gene>
    <name evidence="4" type="ORF">ACFSCX_15440</name>
</gene>
<evidence type="ECO:0000259" key="3">
    <source>
        <dbReference type="PROSITE" id="PS01031"/>
    </source>
</evidence>
<keyword evidence="5" id="KW-1185">Reference proteome</keyword>
<dbReference type="Gene3D" id="2.60.40.790">
    <property type="match status" value="1"/>
</dbReference>
<dbReference type="PROSITE" id="PS01031">
    <property type="entry name" value="SHSP"/>
    <property type="match status" value="1"/>
</dbReference>
<comment type="similarity">
    <text evidence="1 2">Belongs to the small heat shock protein (HSP20) family.</text>
</comment>
<dbReference type="InterPro" id="IPR002068">
    <property type="entry name" value="A-crystallin/Hsp20_dom"/>
</dbReference>